<dbReference type="Proteomes" id="UP000232722">
    <property type="component" value="Unassembled WGS sequence"/>
</dbReference>
<evidence type="ECO:0000313" key="1">
    <source>
        <dbReference type="EMBL" id="PKC15506.1"/>
    </source>
</evidence>
<dbReference type="VEuPathDB" id="FungiDB:FUN_006642"/>
<dbReference type="VEuPathDB" id="FungiDB:RhiirA1_542524"/>
<proteinExistence type="predicted"/>
<dbReference type="EMBL" id="LLXJ01000085">
    <property type="protein sequence ID" value="PKC15506.1"/>
    <property type="molecule type" value="Genomic_DNA"/>
</dbReference>
<reference evidence="1 2" key="2">
    <citation type="submission" date="2017-09" db="EMBL/GenBank/DDBJ databases">
        <title>Extensive intraspecific genome diversity in a model arbuscular mycorrhizal fungus.</title>
        <authorList>
            <person name="Chen E.C."/>
            <person name="Morin E."/>
            <person name="Beaudet D."/>
            <person name="Noel J."/>
            <person name="Ndikumana S."/>
            <person name="Charron P."/>
            <person name="St-Onge C."/>
            <person name="Giorgi J."/>
            <person name="Grigoriev I.V."/>
            <person name="Roux C."/>
            <person name="Martin F.M."/>
            <person name="Corradi N."/>
        </authorList>
    </citation>
    <scope>NUCLEOTIDE SEQUENCE [LARGE SCALE GENOMIC DNA]</scope>
    <source>
        <strain evidence="1 2">A5</strain>
    </source>
</reference>
<sequence>MLRVNFDWLRDAFDRFIIAISRYVGFLQRQHDITAKNHASETHVRSIDKAVTVKVHKKNIWVIPVDKTKYNYLKSLLIDLPSWKSVDIEEYLSNDPVQRMRYIQGLSHAFSFKIGEYRFNSGNNSFNAISIWKIDEQADEMITLQENTRIVSELQTDAPHYHTRAMRINYQRTCDLLLLKVKSSTLRTIYRMLTEDFSAANTTNDAKVDERVKLALELGDPEITIDLCEHGSSRSSKYETFWKFAAQFLVGKAADAVTAVDECRHDTVVHLATAISVNDLLYQIKRECLPETPIPSFMVQTRQLRAFHQDVHYASALFRYEKEFAVKFREITNLIFLDDKHRCKVGEPRFPVAAVERGKKVMVSKDTTFAVADHNFTKTVIIPSVAMICNIPESVNSNFYAGKVHIELKDPIFKPSSPLRHATELYHLLLDEGLVNKPVLCLYTDGGPDHHCTYAHIWLSYIWLQSVSLMRTEMNNDSEKLMSKCGTMNKIRKTAEKNPTLKVDLNTSLQAPINLIRSVFDHQFLKDEPFKTFTAASETEMERLWETMQLVDDSVTNEDRTAEHIRQRPLLQNFFEHCCTARHYSFTIKKCGEPACTICRPPCCLPEDFEQLHRLPDPQPGEDMHYKSFEELYGKATTEDQIFA</sequence>
<comment type="caution">
    <text evidence="1">The sequence shown here is derived from an EMBL/GenBank/DDBJ whole genome shotgun (WGS) entry which is preliminary data.</text>
</comment>
<organism evidence="1 2">
    <name type="scientific">Rhizophagus irregularis</name>
    <dbReference type="NCBI Taxonomy" id="588596"/>
    <lineage>
        <taxon>Eukaryota</taxon>
        <taxon>Fungi</taxon>
        <taxon>Fungi incertae sedis</taxon>
        <taxon>Mucoromycota</taxon>
        <taxon>Glomeromycotina</taxon>
        <taxon>Glomeromycetes</taxon>
        <taxon>Glomerales</taxon>
        <taxon>Glomeraceae</taxon>
        <taxon>Rhizophagus</taxon>
    </lineage>
</organism>
<reference evidence="1 2" key="1">
    <citation type="submission" date="2016-04" db="EMBL/GenBank/DDBJ databases">
        <title>Genome analyses suggest a sexual origin of heterokaryosis in a supposedly ancient asexual fungus.</title>
        <authorList>
            <person name="Ropars J."/>
            <person name="Sedzielewska K."/>
            <person name="Noel J."/>
            <person name="Charron P."/>
            <person name="Farinelli L."/>
            <person name="Marton T."/>
            <person name="Kruger M."/>
            <person name="Pelin A."/>
            <person name="Brachmann A."/>
            <person name="Corradi N."/>
        </authorList>
    </citation>
    <scope>NUCLEOTIDE SEQUENCE [LARGE SCALE GENOMIC DNA]</scope>
    <source>
        <strain evidence="1 2">A5</strain>
    </source>
</reference>
<dbReference type="AlphaFoldDB" id="A0A2N0Q8V8"/>
<dbReference type="VEuPathDB" id="FungiDB:RhiirFUN_005712"/>
<evidence type="ECO:0000313" key="2">
    <source>
        <dbReference type="Proteomes" id="UP000232722"/>
    </source>
</evidence>
<gene>
    <name evidence="1" type="ORF">RhiirA5_408129</name>
</gene>
<name>A0A2N0Q8V8_9GLOM</name>
<accession>A0A2N0Q8V8</accession>
<protein>
    <submittedName>
        <fullName evidence="1">Uncharacterized protein</fullName>
    </submittedName>
</protein>